<dbReference type="AlphaFoldDB" id="A0A8B8FCY3"/>
<evidence type="ECO:0000313" key="2">
    <source>
        <dbReference type="RefSeq" id="XP_025408302.1"/>
    </source>
</evidence>
<proteinExistence type="predicted"/>
<dbReference type="RefSeq" id="XP_025408302.1">
    <property type="nucleotide sequence ID" value="XM_025552517.1"/>
</dbReference>
<dbReference type="Proteomes" id="UP000694846">
    <property type="component" value="Unplaced"/>
</dbReference>
<protein>
    <submittedName>
        <fullName evidence="2">Uncharacterized protein LOC112682056 isoform X1</fullName>
    </submittedName>
</protein>
<dbReference type="GeneID" id="112682056"/>
<organism evidence="1 2">
    <name type="scientific">Sipha flava</name>
    <name type="common">yellow sugarcane aphid</name>
    <dbReference type="NCBI Taxonomy" id="143950"/>
    <lineage>
        <taxon>Eukaryota</taxon>
        <taxon>Metazoa</taxon>
        <taxon>Ecdysozoa</taxon>
        <taxon>Arthropoda</taxon>
        <taxon>Hexapoda</taxon>
        <taxon>Insecta</taxon>
        <taxon>Pterygota</taxon>
        <taxon>Neoptera</taxon>
        <taxon>Paraneoptera</taxon>
        <taxon>Hemiptera</taxon>
        <taxon>Sternorrhyncha</taxon>
        <taxon>Aphidomorpha</taxon>
        <taxon>Aphidoidea</taxon>
        <taxon>Aphididae</taxon>
        <taxon>Sipha</taxon>
    </lineage>
</organism>
<sequence>MNSFMKYDHGTLASAFFECTRRTDADFRRRTYDLRTAMYKSTYQKEFYWPIHVSKSNNHEVEPGFTLISKLNEDEFKQLYSTKIICRKLSKNKGIEPPLEYSNGVLPEFQDEELTDREVHPKSLYQKSFINRMPSQVYKKEETLEEWSQKWKNECHNVRDADDLVQALADQIINTQKTKLNRKRIGDV</sequence>
<keyword evidence="1" id="KW-1185">Reference proteome</keyword>
<dbReference type="OrthoDB" id="6576162at2759"/>
<accession>A0A8B8FCY3</accession>
<evidence type="ECO:0000313" key="1">
    <source>
        <dbReference type="Proteomes" id="UP000694846"/>
    </source>
</evidence>
<reference evidence="2" key="1">
    <citation type="submission" date="2025-08" db="UniProtKB">
        <authorList>
            <consortium name="RefSeq"/>
        </authorList>
    </citation>
    <scope>IDENTIFICATION</scope>
    <source>
        <tissue evidence="2">Whole body</tissue>
    </source>
</reference>
<gene>
    <name evidence="2" type="primary">LOC112682056</name>
</gene>
<name>A0A8B8FCY3_9HEMI</name>